<gene>
    <name evidence="3" type="primary">APP1</name>
    <name evidence="3" type="ORF">AWJ20_4571</name>
</gene>
<feature type="compositionally biased region" description="Pro residues" evidence="1">
    <location>
        <begin position="629"/>
        <end position="645"/>
    </location>
</feature>
<dbReference type="GO" id="GO:0030479">
    <property type="term" value="C:actin cortical patch"/>
    <property type="evidence" value="ECO:0007669"/>
    <property type="project" value="TreeGrafter"/>
</dbReference>
<feature type="compositionally biased region" description="Gly residues" evidence="1">
    <location>
        <begin position="1"/>
        <end position="11"/>
    </location>
</feature>
<feature type="compositionally biased region" description="Polar residues" evidence="1">
    <location>
        <begin position="712"/>
        <end position="721"/>
    </location>
</feature>
<dbReference type="GO" id="GO:0008195">
    <property type="term" value="F:phosphatidate phosphatase activity"/>
    <property type="evidence" value="ECO:0007669"/>
    <property type="project" value="InterPro"/>
</dbReference>
<dbReference type="SUPFAM" id="SSF56784">
    <property type="entry name" value="HAD-like"/>
    <property type="match status" value="1"/>
</dbReference>
<feature type="compositionally biased region" description="Low complexity" evidence="1">
    <location>
        <begin position="594"/>
        <end position="622"/>
    </location>
</feature>
<feature type="compositionally biased region" description="Basic and acidic residues" evidence="1">
    <location>
        <begin position="668"/>
        <end position="677"/>
    </location>
</feature>
<dbReference type="InterPro" id="IPR019236">
    <property type="entry name" value="APP1_cat"/>
</dbReference>
<feature type="compositionally biased region" description="Low complexity" evidence="1">
    <location>
        <begin position="15"/>
        <end position="30"/>
    </location>
</feature>
<feature type="compositionally biased region" description="Basic and acidic residues" evidence="1">
    <location>
        <begin position="201"/>
        <end position="215"/>
    </location>
</feature>
<feature type="compositionally biased region" description="Low complexity" evidence="1">
    <location>
        <begin position="220"/>
        <end position="239"/>
    </location>
</feature>
<dbReference type="PANTHER" id="PTHR28208:SF3">
    <property type="entry name" value="PHOSPHATIDATE PHOSPHATASE APP1"/>
    <property type="match status" value="1"/>
</dbReference>
<dbReference type="InterPro" id="IPR036412">
    <property type="entry name" value="HAD-like_sf"/>
</dbReference>
<feature type="compositionally biased region" description="Basic and acidic residues" evidence="1">
    <location>
        <begin position="522"/>
        <end position="549"/>
    </location>
</feature>
<dbReference type="Pfam" id="PF09949">
    <property type="entry name" value="APP1_cat"/>
    <property type="match status" value="1"/>
</dbReference>
<dbReference type="GeneID" id="30036718"/>
<dbReference type="PANTHER" id="PTHR28208">
    <property type="entry name" value="PHOSPHATIDATE PHOSPHATASE APP1"/>
    <property type="match status" value="1"/>
</dbReference>
<feature type="region of interest" description="Disordered" evidence="1">
    <location>
        <begin position="505"/>
        <end position="721"/>
    </location>
</feature>
<dbReference type="InterPro" id="IPR052935">
    <property type="entry name" value="Mg2+_PAP"/>
</dbReference>
<dbReference type="KEGG" id="slb:AWJ20_4571"/>
<evidence type="ECO:0000313" key="4">
    <source>
        <dbReference type="Proteomes" id="UP000189580"/>
    </source>
</evidence>
<feature type="domain" description="Phosphatidate phosphatase APP1 catalytic" evidence="2">
    <location>
        <begin position="326"/>
        <end position="475"/>
    </location>
</feature>
<feature type="compositionally biased region" description="Polar residues" evidence="1">
    <location>
        <begin position="678"/>
        <end position="687"/>
    </location>
</feature>
<evidence type="ECO:0000256" key="1">
    <source>
        <dbReference type="SAM" id="MobiDB-lite"/>
    </source>
</evidence>
<accession>A0A167CIM6</accession>
<evidence type="ECO:0000313" key="3">
    <source>
        <dbReference type="EMBL" id="ANB11749.1"/>
    </source>
</evidence>
<name>A0A167CIM6_9ASCO</name>
<dbReference type="EMBL" id="CP014500">
    <property type="protein sequence ID" value="ANB11749.1"/>
    <property type="molecule type" value="Genomic_DNA"/>
</dbReference>
<feature type="region of interest" description="Disordered" evidence="1">
    <location>
        <begin position="186"/>
        <end position="243"/>
    </location>
</feature>
<reference evidence="3 4" key="1">
    <citation type="submission" date="2016-02" db="EMBL/GenBank/DDBJ databases">
        <title>Complete genome sequence and transcriptome regulation of the pentose utilising yeast Sugiyamaella lignohabitans.</title>
        <authorList>
            <person name="Bellasio M."/>
            <person name="Peymann A."/>
            <person name="Valli M."/>
            <person name="Sipitzky M."/>
            <person name="Graf A."/>
            <person name="Sauer M."/>
            <person name="Marx H."/>
            <person name="Mattanovich D."/>
        </authorList>
    </citation>
    <scope>NUCLEOTIDE SEQUENCE [LARGE SCALE GENOMIC DNA]</scope>
    <source>
        <strain evidence="3 4">CBS 10342</strain>
    </source>
</reference>
<feature type="region of interest" description="Disordered" evidence="1">
    <location>
        <begin position="1"/>
        <end position="30"/>
    </location>
</feature>
<evidence type="ECO:0000259" key="2">
    <source>
        <dbReference type="Pfam" id="PF09949"/>
    </source>
</evidence>
<keyword evidence="4" id="KW-1185">Reference proteome</keyword>
<dbReference type="RefSeq" id="XP_018734226.1">
    <property type="nucleotide sequence ID" value="XM_018881651.1"/>
</dbReference>
<dbReference type="Proteomes" id="UP000189580">
    <property type="component" value="Chromosome c"/>
</dbReference>
<dbReference type="AlphaFoldDB" id="A0A167CIM6"/>
<feature type="compositionally biased region" description="Basic and acidic residues" evidence="1">
    <location>
        <begin position="575"/>
        <end position="585"/>
    </location>
</feature>
<organism evidence="3 4">
    <name type="scientific">Sugiyamaella lignohabitans</name>
    <dbReference type="NCBI Taxonomy" id="796027"/>
    <lineage>
        <taxon>Eukaryota</taxon>
        <taxon>Fungi</taxon>
        <taxon>Dikarya</taxon>
        <taxon>Ascomycota</taxon>
        <taxon>Saccharomycotina</taxon>
        <taxon>Dipodascomycetes</taxon>
        <taxon>Dipodascales</taxon>
        <taxon>Trichomonascaceae</taxon>
        <taxon>Sugiyamaella</taxon>
    </lineage>
</organism>
<dbReference type="OrthoDB" id="541883at2759"/>
<sequence>MASSNGHGGFYGQNVSSSTSFSSSSATSWVSRKDQVVKFLKTKRDEYISADTNGYGAGISRGIADPDNDHLAFQLSRLPREAAFRQAEVVRPEDKMYINGPPPPNPPFRDESLTLYPSYSRKLDSGEYDVDVRGRLYLPAVLNRKARIAQSVVMRFSGLTSGGGNTAANTPSLDQLNGVDFSNYEYGLDEQDVPGPQSTRGVDRGIGIDDGDLRRPIHHTSTTSTTSSQSSRSSRSSRFSNEEETFKERFATVLTRGAPDRELKVRVGLEGNHQSVVAKVTTFSDGRFLIRIRVPSRPAMIHVEASDDVHAIIEPLVIGDTKDSKISVITDIDDTIKHTGIATEKRQVFRNVLARHYDDIAIEGVVDWYSDLEKEGVKFHYVSNSPWQLYPVIAEYMSHTKLPKGSIHLKPYTGLISGMLEPSSEKKKVTLHNVVKDFPDRRFILIGDSGEKDLEAYYDLATQFPKQILAIYIRDVTLPADDIFLQEYIAATGYIPTPGEIDSYESSAEAGRSGRMMARQQKLRDARGREAAQDRSIGRKSEPKSEPEPRSVANSAASIPDLIDLSDPEPAPAQPEREREQDLDRPSLPPRPNPTTTTTTSNSTTSNSSSSTTTNQPLPLSPHKVPRKAAPPIPQKPANLRPPPHANTVPPEAPWSRLSAANTTAHSRLNEPVHSKSEVNGSGTHIQPTSSSTTETPPPLPPRRVATVPTTNPKHTNSSVNPDVLIMNSEQNDYGQLVLDKKVEQWKSRYTRSRMGLPGGIKLRMWKVGSDLRDESIALVRDNRAN</sequence>
<proteinExistence type="predicted"/>
<protein>
    <submittedName>
        <fullName evidence="3">Phosphatidate phosphatase APP1</fullName>
    </submittedName>
</protein>